<dbReference type="AlphaFoldDB" id="A0A8S1B575"/>
<dbReference type="Gene3D" id="3.15.10.30">
    <property type="entry name" value="Haemolymph juvenile hormone binding protein"/>
    <property type="match status" value="1"/>
</dbReference>
<evidence type="ECO:0000256" key="2">
    <source>
        <dbReference type="ARBA" id="ARBA00023108"/>
    </source>
</evidence>
<dbReference type="PANTHER" id="PTHR11008:SF32">
    <property type="entry name" value="CIRCADIAN CLOCK-CONTROLLED PROTEIN DAYWAKE-RELATED"/>
    <property type="match status" value="1"/>
</dbReference>
<dbReference type="GO" id="GO:0007623">
    <property type="term" value="P:circadian rhythm"/>
    <property type="evidence" value="ECO:0007669"/>
    <property type="project" value="UniProtKB-ARBA"/>
</dbReference>
<evidence type="ECO:0000313" key="5">
    <source>
        <dbReference type="Proteomes" id="UP000494256"/>
    </source>
</evidence>
<accession>A0A8S1B575</accession>
<dbReference type="PANTHER" id="PTHR11008">
    <property type="entry name" value="PROTEIN TAKEOUT-LIKE PROTEIN"/>
    <property type="match status" value="1"/>
</dbReference>
<dbReference type="Proteomes" id="UP000494256">
    <property type="component" value="Unassembled WGS sequence"/>
</dbReference>
<keyword evidence="1" id="KW-0732">Signal</keyword>
<protein>
    <submittedName>
        <fullName evidence="4">Uncharacterized protein</fullName>
    </submittedName>
</protein>
<dbReference type="EMBL" id="CADEBD010000422">
    <property type="protein sequence ID" value="CAB3254655.1"/>
    <property type="molecule type" value="Genomic_DNA"/>
</dbReference>
<dbReference type="GO" id="GO:0005615">
    <property type="term" value="C:extracellular space"/>
    <property type="evidence" value="ECO:0007669"/>
    <property type="project" value="TreeGrafter"/>
</dbReference>
<reference evidence="4 5" key="1">
    <citation type="submission" date="2020-04" db="EMBL/GenBank/DDBJ databases">
        <authorList>
            <person name="Wallbank WR R."/>
            <person name="Pardo Diaz C."/>
            <person name="Kozak K."/>
            <person name="Martin S."/>
            <person name="Jiggins C."/>
            <person name="Moest M."/>
            <person name="Warren A I."/>
            <person name="Byers J.R.P. K."/>
            <person name="Montejo-Kovacevich G."/>
            <person name="Yen C E."/>
        </authorList>
    </citation>
    <scope>NUCLEOTIDE SEQUENCE [LARGE SCALE GENOMIC DNA]</scope>
</reference>
<evidence type="ECO:0000256" key="1">
    <source>
        <dbReference type="ARBA" id="ARBA00022729"/>
    </source>
</evidence>
<name>A0A8S1B575_ARCPL</name>
<proteinExistence type="inferred from homology"/>
<keyword evidence="2" id="KW-0090">Biological rhythms</keyword>
<gene>
    <name evidence="4" type="ORF">APLA_LOCUS14856</name>
</gene>
<evidence type="ECO:0000256" key="3">
    <source>
        <dbReference type="ARBA" id="ARBA00060902"/>
    </source>
</evidence>
<comment type="similarity">
    <text evidence="3">Belongs to the TO family.</text>
</comment>
<comment type="caution">
    <text evidence="4">The sequence shown here is derived from an EMBL/GenBank/DDBJ whole genome shotgun (WGS) entry which is preliminary data.</text>
</comment>
<dbReference type="SMART" id="SM00700">
    <property type="entry name" value="JHBP"/>
    <property type="match status" value="1"/>
</dbReference>
<organism evidence="4 5">
    <name type="scientific">Arctia plantaginis</name>
    <name type="common">Wood tiger moth</name>
    <name type="synonym">Phalaena plantaginis</name>
    <dbReference type="NCBI Taxonomy" id="874455"/>
    <lineage>
        <taxon>Eukaryota</taxon>
        <taxon>Metazoa</taxon>
        <taxon>Ecdysozoa</taxon>
        <taxon>Arthropoda</taxon>
        <taxon>Hexapoda</taxon>
        <taxon>Insecta</taxon>
        <taxon>Pterygota</taxon>
        <taxon>Neoptera</taxon>
        <taxon>Endopterygota</taxon>
        <taxon>Lepidoptera</taxon>
        <taxon>Glossata</taxon>
        <taxon>Ditrysia</taxon>
        <taxon>Noctuoidea</taxon>
        <taxon>Erebidae</taxon>
        <taxon>Arctiinae</taxon>
        <taxon>Arctia</taxon>
    </lineage>
</organism>
<dbReference type="InterPro" id="IPR010562">
    <property type="entry name" value="Haemolymph_juvenile_hormone-bd"/>
</dbReference>
<dbReference type="InterPro" id="IPR038606">
    <property type="entry name" value="To_sf"/>
</dbReference>
<sequence>MGVCSGSARLAPSYIKPCPGLTAECLKKTVQETLPHFAAGIPTLGVEPIDPLTKDHVALTLPGEFKIELNNGSMTGIRKCNIDSVTYQKDEADLKMHCNLTVMGRYKAYGRILIVTINGEGDGKVKVRNAFLHAKIRFDNKVRDGITYYEVKDFDTSFTYGDKVTFVLKNLFQGNAELSEAVLLFLNENWKQVTEEFGRPIVDELIDIVYKIVKKFFEVVPKNELFVD</sequence>
<dbReference type="FunFam" id="3.15.10.30:FF:000001">
    <property type="entry name" value="Takeout-like protein 1"/>
    <property type="match status" value="1"/>
</dbReference>
<dbReference type="Pfam" id="PF06585">
    <property type="entry name" value="JHBP"/>
    <property type="match status" value="1"/>
</dbReference>
<evidence type="ECO:0000313" key="4">
    <source>
        <dbReference type="EMBL" id="CAB3254655.1"/>
    </source>
</evidence>